<accession>A0A2S5T7Y5</accession>
<keyword evidence="1" id="KW-0812">Transmembrane</keyword>
<name>A0A2S5T7Y5_9BURK</name>
<evidence type="ECO:0000256" key="1">
    <source>
        <dbReference type="SAM" id="Phobius"/>
    </source>
</evidence>
<dbReference type="RefSeq" id="WP_104356376.1">
    <property type="nucleotide sequence ID" value="NZ_CALFFA010000016.1"/>
</dbReference>
<proteinExistence type="predicted"/>
<organism evidence="2 4">
    <name type="scientific">Caldimonas thermodepolymerans</name>
    <dbReference type="NCBI Taxonomy" id="215580"/>
    <lineage>
        <taxon>Bacteria</taxon>
        <taxon>Pseudomonadati</taxon>
        <taxon>Pseudomonadota</taxon>
        <taxon>Betaproteobacteria</taxon>
        <taxon>Burkholderiales</taxon>
        <taxon>Sphaerotilaceae</taxon>
        <taxon>Caldimonas</taxon>
    </lineage>
</organism>
<dbReference type="OrthoDB" id="9813911at2"/>
<reference evidence="2 4" key="1">
    <citation type="submission" date="2018-02" db="EMBL/GenBank/DDBJ databases">
        <title>Reclassifiation of [Polyangium] brachysporum DSM 7029 as Guopingzhaonella breviflexa gen. nov., sp. nov., a member of the family Comamonadaceae.</title>
        <authorList>
            <person name="Tang B."/>
        </authorList>
    </citation>
    <scope>NUCLEOTIDE SEQUENCE [LARGE SCALE GENOMIC DNA]</scope>
    <source>
        <strain evidence="2 4">DSM 15344</strain>
    </source>
</reference>
<dbReference type="Proteomes" id="UP000239406">
    <property type="component" value="Unassembled WGS sequence"/>
</dbReference>
<dbReference type="Pfam" id="PF14079">
    <property type="entry name" value="DUF4260"/>
    <property type="match status" value="1"/>
</dbReference>
<evidence type="ECO:0000313" key="3">
    <source>
        <dbReference type="EMBL" id="TCP07664.1"/>
    </source>
</evidence>
<sequence length="138" mass="14257">MQGITTGGVRTLLRLEGACVLAASVACYAHHGAGWGWFAACFLLPDLALLAYLGGARAGALAYNTTHAYPGALACLVAGVLVASPAWLAAGLIWCAHIGFDRMLGYGLKYARGFGCTHLGRIGREAREAAPVAPERAA</sequence>
<dbReference type="EMBL" id="PSNY01000003">
    <property type="protein sequence ID" value="PPE71115.1"/>
    <property type="molecule type" value="Genomic_DNA"/>
</dbReference>
<keyword evidence="1" id="KW-1133">Transmembrane helix</keyword>
<dbReference type="Proteomes" id="UP000294772">
    <property type="component" value="Unassembled WGS sequence"/>
</dbReference>
<keyword evidence="4" id="KW-1185">Reference proteome</keyword>
<evidence type="ECO:0000313" key="4">
    <source>
        <dbReference type="Proteomes" id="UP000239406"/>
    </source>
</evidence>
<dbReference type="InterPro" id="IPR025356">
    <property type="entry name" value="DUF4260"/>
</dbReference>
<reference evidence="3 5" key="2">
    <citation type="submission" date="2019-03" db="EMBL/GenBank/DDBJ databases">
        <title>Genomic Encyclopedia of Type Strains, Phase IV (KMG-IV): sequencing the most valuable type-strain genomes for metagenomic binning, comparative biology and taxonomic classification.</title>
        <authorList>
            <person name="Goeker M."/>
        </authorList>
    </citation>
    <scope>NUCLEOTIDE SEQUENCE [LARGE SCALE GENOMIC DNA]</scope>
    <source>
        <strain evidence="3 5">DSM 15264</strain>
    </source>
</reference>
<protein>
    <submittedName>
        <fullName evidence="2">DUF4260 domain-containing protein</fullName>
    </submittedName>
</protein>
<feature type="transmembrane region" description="Helical" evidence="1">
    <location>
        <begin position="37"/>
        <end position="56"/>
    </location>
</feature>
<dbReference type="EMBL" id="SLXF01000004">
    <property type="protein sequence ID" value="TCP07664.1"/>
    <property type="molecule type" value="Genomic_DNA"/>
</dbReference>
<evidence type="ECO:0000313" key="5">
    <source>
        <dbReference type="Proteomes" id="UP000294772"/>
    </source>
</evidence>
<dbReference type="AlphaFoldDB" id="A0A2S5T7Y5"/>
<feature type="transmembrane region" description="Helical" evidence="1">
    <location>
        <begin position="68"/>
        <end position="94"/>
    </location>
</feature>
<evidence type="ECO:0000313" key="2">
    <source>
        <dbReference type="EMBL" id="PPE71115.1"/>
    </source>
</evidence>
<comment type="caution">
    <text evidence="2">The sequence shown here is derived from an EMBL/GenBank/DDBJ whole genome shotgun (WGS) entry which is preliminary data.</text>
</comment>
<gene>
    <name evidence="2" type="ORF">C1702_03920</name>
    <name evidence="3" type="ORF">EV676_104220</name>
</gene>
<keyword evidence="1" id="KW-0472">Membrane</keyword>